<dbReference type="CDD" id="cd15540">
    <property type="entry name" value="PHD2_AIRE"/>
    <property type="match status" value="1"/>
</dbReference>
<dbReference type="PROSITE" id="PS50016">
    <property type="entry name" value="ZF_PHD_2"/>
    <property type="match status" value="1"/>
</dbReference>
<dbReference type="GO" id="GO:0045182">
    <property type="term" value="F:translation regulator activity"/>
    <property type="evidence" value="ECO:0007669"/>
    <property type="project" value="InterPro"/>
</dbReference>
<evidence type="ECO:0000256" key="4">
    <source>
        <dbReference type="ARBA" id="ARBA00023125"/>
    </source>
</evidence>
<accession>A0AAV9RXE4</accession>
<dbReference type="GO" id="GO:0005737">
    <property type="term" value="C:cytoplasm"/>
    <property type="evidence" value="ECO:0007669"/>
    <property type="project" value="InterPro"/>
</dbReference>
<evidence type="ECO:0008006" key="11">
    <source>
        <dbReference type="Google" id="ProtNLM"/>
    </source>
</evidence>
<dbReference type="SUPFAM" id="SSF57903">
    <property type="entry name" value="FYVE/PHD zinc finger"/>
    <property type="match status" value="1"/>
</dbReference>
<evidence type="ECO:0000256" key="2">
    <source>
        <dbReference type="ARBA" id="ARBA00022771"/>
    </source>
</evidence>
<dbReference type="FunFam" id="3.30.40.10:FF:001133">
    <property type="entry name" value="Autoimmune regulator"/>
    <property type="match status" value="1"/>
</dbReference>
<dbReference type="Proteomes" id="UP001311232">
    <property type="component" value="Unassembled WGS sequence"/>
</dbReference>
<dbReference type="GO" id="GO:0008270">
    <property type="term" value="F:zinc ion binding"/>
    <property type="evidence" value="ECO:0007669"/>
    <property type="project" value="UniProtKB-KW"/>
</dbReference>
<dbReference type="PROSITE" id="PS01359">
    <property type="entry name" value="ZF_PHD_1"/>
    <property type="match status" value="1"/>
</dbReference>
<feature type="domain" description="PHD-type" evidence="7">
    <location>
        <begin position="270"/>
        <end position="317"/>
    </location>
</feature>
<dbReference type="AlphaFoldDB" id="A0AAV9RXE4"/>
<evidence type="ECO:0000256" key="1">
    <source>
        <dbReference type="ARBA" id="ARBA00022723"/>
    </source>
</evidence>
<dbReference type="PANTHER" id="PTHR46386:SF11">
    <property type="entry name" value="AUTOIMMUNE REGULATOR"/>
    <property type="match status" value="1"/>
</dbReference>
<name>A0AAV9RXE4_9TELE</name>
<dbReference type="CDD" id="cd15539">
    <property type="entry name" value="PHD1_AIRE"/>
    <property type="match status" value="1"/>
</dbReference>
<feature type="domain" description="HSR" evidence="8">
    <location>
        <begin position="1"/>
        <end position="110"/>
    </location>
</feature>
<evidence type="ECO:0000259" key="8">
    <source>
        <dbReference type="PROSITE" id="PS51414"/>
    </source>
</evidence>
<dbReference type="InterPro" id="IPR013083">
    <property type="entry name" value="Znf_RING/FYVE/PHD"/>
</dbReference>
<organism evidence="9 10">
    <name type="scientific">Crenichthys baileyi</name>
    <name type="common">White River springfish</name>
    <dbReference type="NCBI Taxonomy" id="28760"/>
    <lineage>
        <taxon>Eukaryota</taxon>
        <taxon>Metazoa</taxon>
        <taxon>Chordata</taxon>
        <taxon>Craniata</taxon>
        <taxon>Vertebrata</taxon>
        <taxon>Euteleostomi</taxon>
        <taxon>Actinopterygii</taxon>
        <taxon>Neopterygii</taxon>
        <taxon>Teleostei</taxon>
        <taxon>Neoteleostei</taxon>
        <taxon>Acanthomorphata</taxon>
        <taxon>Ovalentaria</taxon>
        <taxon>Atherinomorphae</taxon>
        <taxon>Cyprinodontiformes</taxon>
        <taxon>Goodeidae</taxon>
        <taxon>Crenichthys</taxon>
    </lineage>
</organism>
<dbReference type="InterPro" id="IPR001965">
    <property type="entry name" value="Znf_PHD"/>
</dbReference>
<evidence type="ECO:0000256" key="6">
    <source>
        <dbReference type="SAM" id="MobiDB-lite"/>
    </source>
</evidence>
<dbReference type="SMART" id="SM00249">
    <property type="entry name" value="PHD"/>
    <property type="match status" value="2"/>
</dbReference>
<keyword evidence="4" id="KW-0238">DNA-binding</keyword>
<protein>
    <recommendedName>
        <fullName evidence="11">Autoimmune regulator</fullName>
    </recommendedName>
</protein>
<dbReference type="Gene3D" id="3.30.40.10">
    <property type="entry name" value="Zinc/RING finger domain, C3HC4 (zinc finger)"/>
    <property type="match status" value="2"/>
</dbReference>
<dbReference type="InterPro" id="IPR043563">
    <property type="entry name" value="Sp110/Sp140/Sp140L-like"/>
</dbReference>
<feature type="region of interest" description="Disordered" evidence="6">
    <location>
        <begin position="430"/>
        <end position="458"/>
    </location>
</feature>
<reference evidence="9 10" key="1">
    <citation type="submission" date="2021-06" db="EMBL/GenBank/DDBJ databases">
        <authorList>
            <person name="Palmer J.M."/>
        </authorList>
    </citation>
    <scope>NUCLEOTIDE SEQUENCE [LARGE SCALE GENOMIC DNA]</scope>
    <source>
        <strain evidence="9 10">MEX-2019</strain>
        <tissue evidence="9">Muscle</tissue>
    </source>
</reference>
<dbReference type="InterPro" id="IPR008087">
    <property type="entry name" value="AIRE"/>
</dbReference>
<dbReference type="GO" id="GO:0006959">
    <property type="term" value="P:humoral immune response"/>
    <property type="evidence" value="ECO:0007669"/>
    <property type="project" value="InterPro"/>
</dbReference>
<keyword evidence="10" id="KW-1185">Reference proteome</keyword>
<dbReference type="InterPro" id="IPR019787">
    <property type="entry name" value="Znf_PHD-finger"/>
</dbReference>
<feature type="compositionally biased region" description="Basic and acidic residues" evidence="6">
    <location>
        <begin position="133"/>
        <end position="149"/>
    </location>
</feature>
<dbReference type="InterPro" id="IPR011011">
    <property type="entry name" value="Znf_FYVE_PHD"/>
</dbReference>
<keyword evidence="3" id="KW-0862">Zinc</keyword>
<dbReference type="GO" id="GO:0003677">
    <property type="term" value="F:DNA binding"/>
    <property type="evidence" value="ECO:0007669"/>
    <property type="project" value="UniProtKB-KW"/>
</dbReference>
<sequence>MSRVEVFREANLRSLLRELRTDIAMAVDDPFPIVYGLADKNIITEQQLQDTLKKEVSEGIHKAMYSLLSWLLEQSRSTLQAFWSNLSKDYNMDSYPKLKTLLTNLKTGRNTPRFKAKNRSSGGVKASNSKKRSHEDRGTNVQHSEYHAKTSDGTVNKVKLYRVKSEAGALQLPSGNSLQMASSSVQRGVALSSSSSSSSDLPFSHDKKENIQIKQEYSALDGSIRKCIKGAESFHSYCLAEKSNEEKSKSSSAKFIHQGETNIIMIHSNDDECAVCKDGGELICCDGCPRAFHLTCLNPPLTSIPSGSWQCEWCCGLRVKQECAQQPVQVLPTQPHQTCINSTNSISDNCFYPALSSSLRSVTDSVKVSNGKNQCSGGELLAMREVCGVCHLGGGDLTHCLQCLKHFHARCHFSKGRSICLSCSRPWGSSAEKETEPRGIQLSPTVQNPFSQDQSTSFSEPVINKDELDSILGDQSSIDGLLQWAFHNISRPLPDSQGCYK</sequence>
<keyword evidence="2 5" id="KW-0863">Zinc-finger</keyword>
<dbReference type="InterPro" id="IPR042580">
    <property type="entry name" value="AIRE_PHD2"/>
</dbReference>
<dbReference type="PANTHER" id="PTHR46386">
    <property type="entry name" value="NUCLEAR BODY PROTEIN SP140"/>
    <property type="match status" value="1"/>
</dbReference>
<dbReference type="PRINTS" id="PR01711">
    <property type="entry name" value="AIREGULATOR"/>
</dbReference>
<dbReference type="Pfam" id="PF00628">
    <property type="entry name" value="PHD"/>
    <property type="match status" value="1"/>
</dbReference>
<evidence type="ECO:0000313" key="10">
    <source>
        <dbReference type="Proteomes" id="UP001311232"/>
    </source>
</evidence>
<evidence type="ECO:0000259" key="7">
    <source>
        <dbReference type="PROSITE" id="PS50016"/>
    </source>
</evidence>
<evidence type="ECO:0000256" key="3">
    <source>
        <dbReference type="ARBA" id="ARBA00022833"/>
    </source>
</evidence>
<proteinExistence type="predicted"/>
<dbReference type="PROSITE" id="PS51414">
    <property type="entry name" value="HSR"/>
    <property type="match status" value="1"/>
</dbReference>
<feature type="compositionally biased region" description="Polar residues" evidence="6">
    <location>
        <begin position="442"/>
        <end position="458"/>
    </location>
</feature>
<dbReference type="Pfam" id="PF03172">
    <property type="entry name" value="HSR"/>
    <property type="match status" value="1"/>
</dbReference>
<feature type="region of interest" description="Disordered" evidence="6">
    <location>
        <begin position="106"/>
        <end position="149"/>
    </location>
</feature>
<evidence type="ECO:0000256" key="5">
    <source>
        <dbReference type="PROSITE-ProRule" id="PRU00146"/>
    </source>
</evidence>
<dbReference type="GO" id="GO:0000981">
    <property type="term" value="F:DNA-binding transcription factor activity, RNA polymerase II-specific"/>
    <property type="evidence" value="ECO:0007669"/>
    <property type="project" value="TreeGrafter"/>
</dbReference>
<dbReference type="GO" id="GO:0005634">
    <property type="term" value="C:nucleus"/>
    <property type="evidence" value="ECO:0007669"/>
    <property type="project" value="InterPro"/>
</dbReference>
<dbReference type="InterPro" id="IPR019786">
    <property type="entry name" value="Zinc_finger_PHD-type_CS"/>
</dbReference>
<gene>
    <name evidence="9" type="ORF">CRENBAI_017386</name>
</gene>
<keyword evidence="1" id="KW-0479">Metal-binding</keyword>
<dbReference type="EMBL" id="JAHHUM010001193">
    <property type="protein sequence ID" value="KAK5613710.1"/>
    <property type="molecule type" value="Genomic_DNA"/>
</dbReference>
<dbReference type="InterPro" id="IPR004865">
    <property type="entry name" value="HSR_dom"/>
</dbReference>
<evidence type="ECO:0000313" key="9">
    <source>
        <dbReference type="EMBL" id="KAK5613710.1"/>
    </source>
</evidence>
<comment type="caution">
    <text evidence="9">The sequence shown here is derived from an EMBL/GenBank/DDBJ whole genome shotgun (WGS) entry which is preliminary data.</text>
</comment>